<dbReference type="Proteomes" id="UP000774617">
    <property type="component" value="Unassembled WGS sequence"/>
</dbReference>
<feature type="region of interest" description="Disordered" evidence="1">
    <location>
        <begin position="18"/>
        <end position="45"/>
    </location>
</feature>
<sequence length="202" mass="21760">MMAAISLQATGFSGRILASSSRTSPRPSAASLHSPSAEGDSSPFRLLQKMSPRPEVLRENRQVAAKGGGHHASGASSIEDGLVVDLAYLKGVEFGRTSMQLPVAGSCVWADKYWRLDEHSLVCVGGGVHYFGVSGHMTRGWSTCVLQRAISSDIPSVRMWTSHSEVWHGSVALRSLRRSDMTDPPTHAKTSSLPLSSWRMAV</sequence>
<dbReference type="SUPFAM" id="SSF56176">
    <property type="entry name" value="FAD-binding/transporter-associated domain-like"/>
    <property type="match status" value="1"/>
</dbReference>
<protein>
    <recommendedName>
        <fullName evidence="2">FAD linked oxidase N-terminal domain-containing protein</fullName>
    </recommendedName>
</protein>
<feature type="domain" description="FAD linked oxidase N-terminal" evidence="2">
    <location>
        <begin position="58"/>
        <end position="167"/>
    </location>
</feature>
<proteinExistence type="predicted"/>
<keyword evidence="4" id="KW-1185">Reference proteome</keyword>
<comment type="caution">
    <text evidence="3">The sequence shown here is derived from an EMBL/GenBank/DDBJ whole genome shotgun (WGS) entry which is preliminary data.</text>
</comment>
<gene>
    <name evidence="3" type="ORF">B0J12DRAFT_157553</name>
</gene>
<feature type="region of interest" description="Disordered" evidence="1">
    <location>
        <begin position="179"/>
        <end position="202"/>
    </location>
</feature>
<dbReference type="EMBL" id="JAGTJR010000002">
    <property type="protein sequence ID" value="KAH7063075.1"/>
    <property type="molecule type" value="Genomic_DNA"/>
</dbReference>
<evidence type="ECO:0000313" key="3">
    <source>
        <dbReference type="EMBL" id="KAH7063075.1"/>
    </source>
</evidence>
<dbReference type="InterPro" id="IPR016169">
    <property type="entry name" value="FAD-bd_PCMH_sub2"/>
</dbReference>
<dbReference type="Pfam" id="PF01565">
    <property type="entry name" value="FAD_binding_4"/>
    <property type="match status" value="1"/>
</dbReference>
<dbReference type="Gene3D" id="3.30.465.10">
    <property type="match status" value="1"/>
</dbReference>
<reference evidence="3 4" key="1">
    <citation type="journal article" date="2021" name="Nat. Commun.">
        <title>Genetic determinants of endophytism in the Arabidopsis root mycobiome.</title>
        <authorList>
            <person name="Mesny F."/>
            <person name="Miyauchi S."/>
            <person name="Thiergart T."/>
            <person name="Pickel B."/>
            <person name="Atanasova L."/>
            <person name="Karlsson M."/>
            <person name="Huettel B."/>
            <person name="Barry K.W."/>
            <person name="Haridas S."/>
            <person name="Chen C."/>
            <person name="Bauer D."/>
            <person name="Andreopoulos W."/>
            <person name="Pangilinan J."/>
            <person name="LaButti K."/>
            <person name="Riley R."/>
            <person name="Lipzen A."/>
            <person name="Clum A."/>
            <person name="Drula E."/>
            <person name="Henrissat B."/>
            <person name="Kohler A."/>
            <person name="Grigoriev I.V."/>
            <person name="Martin F.M."/>
            <person name="Hacquard S."/>
        </authorList>
    </citation>
    <scope>NUCLEOTIDE SEQUENCE [LARGE SCALE GENOMIC DNA]</scope>
    <source>
        <strain evidence="3 4">MPI-SDFR-AT-0080</strain>
    </source>
</reference>
<evidence type="ECO:0000256" key="1">
    <source>
        <dbReference type="SAM" id="MobiDB-lite"/>
    </source>
</evidence>
<dbReference type="InterPro" id="IPR006094">
    <property type="entry name" value="Oxid_FAD_bind_N"/>
</dbReference>
<name>A0ABQ8GU55_9PEZI</name>
<dbReference type="InterPro" id="IPR036318">
    <property type="entry name" value="FAD-bd_PCMH-like_sf"/>
</dbReference>
<feature type="compositionally biased region" description="Low complexity" evidence="1">
    <location>
        <begin position="18"/>
        <end position="31"/>
    </location>
</feature>
<organism evidence="3 4">
    <name type="scientific">Macrophomina phaseolina</name>
    <dbReference type="NCBI Taxonomy" id="35725"/>
    <lineage>
        <taxon>Eukaryota</taxon>
        <taxon>Fungi</taxon>
        <taxon>Dikarya</taxon>
        <taxon>Ascomycota</taxon>
        <taxon>Pezizomycotina</taxon>
        <taxon>Dothideomycetes</taxon>
        <taxon>Dothideomycetes incertae sedis</taxon>
        <taxon>Botryosphaeriales</taxon>
        <taxon>Botryosphaeriaceae</taxon>
        <taxon>Macrophomina</taxon>
    </lineage>
</organism>
<evidence type="ECO:0000259" key="2">
    <source>
        <dbReference type="Pfam" id="PF01565"/>
    </source>
</evidence>
<evidence type="ECO:0000313" key="4">
    <source>
        <dbReference type="Proteomes" id="UP000774617"/>
    </source>
</evidence>
<accession>A0ABQ8GU55</accession>